<feature type="domain" description="S1 motif" evidence="4">
    <location>
        <begin position="126"/>
        <end position="195"/>
    </location>
</feature>
<evidence type="ECO:0000256" key="2">
    <source>
        <dbReference type="ARBA" id="ARBA00022980"/>
    </source>
</evidence>
<dbReference type="SUPFAM" id="SSF50249">
    <property type="entry name" value="Nucleic acid-binding proteins"/>
    <property type="match status" value="2"/>
</dbReference>
<dbReference type="RefSeq" id="WP_227151560.1">
    <property type="nucleotide sequence ID" value="NZ_CP011307.1"/>
</dbReference>
<accession>A0A0S2W3K7</accession>
<dbReference type="KEGG" id="ibu:IB211_01498c"/>
<dbReference type="GO" id="GO:0005840">
    <property type="term" value="C:ribosome"/>
    <property type="evidence" value="ECO:0007669"/>
    <property type="project" value="UniProtKB-KW"/>
</dbReference>
<dbReference type="PROSITE" id="PS50126">
    <property type="entry name" value="S1"/>
    <property type="match status" value="2"/>
</dbReference>
<dbReference type="SMART" id="SM00316">
    <property type="entry name" value="S1"/>
    <property type="match status" value="3"/>
</dbReference>
<keyword evidence="2 5" id="KW-0689">Ribosomal protein</keyword>
<evidence type="ECO:0000256" key="1">
    <source>
        <dbReference type="ARBA" id="ARBA00006767"/>
    </source>
</evidence>
<dbReference type="Pfam" id="PF00575">
    <property type="entry name" value="S1"/>
    <property type="match status" value="1"/>
</dbReference>
<evidence type="ECO:0000259" key="4">
    <source>
        <dbReference type="PROSITE" id="PS50126"/>
    </source>
</evidence>
<dbReference type="GO" id="GO:0006412">
    <property type="term" value="P:translation"/>
    <property type="evidence" value="ECO:0007669"/>
    <property type="project" value="TreeGrafter"/>
</dbReference>
<dbReference type="InterPro" id="IPR012340">
    <property type="entry name" value="NA-bd_OB-fold"/>
</dbReference>
<dbReference type="InterPro" id="IPR003029">
    <property type="entry name" value="S1_domain"/>
</dbReference>
<dbReference type="GO" id="GO:0003735">
    <property type="term" value="F:structural constituent of ribosome"/>
    <property type="evidence" value="ECO:0007669"/>
    <property type="project" value="TreeGrafter"/>
</dbReference>
<sequence>MISHFLPEGRRLTAPDNLAACATVSALRSARDRGMILEGRALSCSTDHDLTVAVGPFTGRIPREDTALGVAEGTTKEIAILSRVGKPVCFTIVSVSGPDSQPVLVLSRRRAQEIAQQALMSELKPGMVIPATVTHMEPFGAFVDIGCGLVSMIGIEHISISRIPHPSCRFSVGQEIHAAVLETLPEQGRVKLTHRELLGTWAENARDFAPGMTVEGTVRGLKDYGAFIELTPNLSGLAEPRTDLREGDRVSVFLKAMLPERMKIKLLVIERLPPATETAALHYFIREGRLAHWRYAPDGCRKAGVETTFL</sequence>
<dbReference type="eggNOG" id="COG0539">
    <property type="taxonomic scope" value="Bacteria"/>
</dbReference>
<evidence type="ECO:0000313" key="6">
    <source>
        <dbReference type="Proteomes" id="UP000064844"/>
    </source>
</evidence>
<protein>
    <submittedName>
        <fullName evidence="5">SSU ribosomal protein S1p</fullName>
    </submittedName>
</protein>
<keyword evidence="6" id="KW-1185">Reference proteome</keyword>
<name>A0A0S2W3K7_9FIRM</name>
<dbReference type="STRING" id="1297617.IB211_01498c"/>
<dbReference type="Proteomes" id="UP000064844">
    <property type="component" value="Chromosome"/>
</dbReference>
<dbReference type="EMBL" id="CP011307">
    <property type="protein sequence ID" value="ALP93891.1"/>
    <property type="molecule type" value="Genomic_DNA"/>
</dbReference>
<reference evidence="6" key="2">
    <citation type="submission" date="2015-04" db="EMBL/GenBank/DDBJ databases">
        <title>A butyrogenic pathway from the amino acid lysine in a human gut commensal.</title>
        <authorList>
            <person name="de Vos W.M."/>
            <person name="Bui N.T.P."/>
            <person name="Plugge C.M."/>
            <person name="Ritari J."/>
        </authorList>
    </citation>
    <scope>NUCLEOTIDE SEQUENCE [LARGE SCALE GENOMIC DNA]</scope>
    <source>
        <strain evidence="6">AF211</strain>
    </source>
</reference>
<dbReference type="GO" id="GO:0003729">
    <property type="term" value="F:mRNA binding"/>
    <property type="evidence" value="ECO:0007669"/>
    <property type="project" value="TreeGrafter"/>
</dbReference>
<proteinExistence type="inferred from homology"/>
<feature type="domain" description="S1 motif" evidence="4">
    <location>
        <begin position="211"/>
        <end position="237"/>
    </location>
</feature>
<evidence type="ECO:0000313" key="5">
    <source>
        <dbReference type="EMBL" id="ALP93891.1"/>
    </source>
</evidence>
<dbReference type="PATRIC" id="fig|1297617.4.peg.1538"/>
<comment type="similarity">
    <text evidence="1">Belongs to the bacterial ribosomal protein bS1 family.</text>
</comment>
<dbReference type="GO" id="GO:1990904">
    <property type="term" value="C:ribonucleoprotein complex"/>
    <property type="evidence" value="ECO:0007669"/>
    <property type="project" value="UniProtKB-KW"/>
</dbReference>
<dbReference type="InterPro" id="IPR050437">
    <property type="entry name" value="Ribos_protein_bS1-like"/>
</dbReference>
<reference evidence="5 6" key="1">
    <citation type="journal article" date="2015" name="Nat. Commun.">
        <title>Production of butyrate from lysine and the Amadori product fructoselysine by a human gut commensal.</title>
        <authorList>
            <person name="Bui T.P."/>
            <person name="Ritari J."/>
            <person name="Boeren S."/>
            <person name="de Waard P."/>
            <person name="Plugge C.M."/>
            <person name="de Vos W.M."/>
        </authorList>
    </citation>
    <scope>NUCLEOTIDE SEQUENCE [LARGE SCALE GENOMIC DNA]</scope>
    <source>
        <strain evidence="5 6">AF211</strain>
    </source>
</reference>
<dbReference type="PANTHER" id="PTHR10724:SF7">
    <property type="entry name" value="SMALL RIBOSOMAL SUBUNIT PROTEIN BS1C"/>
    <property type="match status" value="1"/>
</dbReference>
<gene>
    <name evidence="5" type="ORF">IB211_01498c</name>
</gene>
<keyword evidence="3" id="KW-0687">Ribonucleoprotein</keyword>
<evidence type="ECO:0000256" key="3">
    <source>
        <dbReference type="ARBA" id="ARBA00023274"/>
    </source>
</evidence>
<dbReference type="PANTHER" id="PTHR10724">
    <property type="entry name" value="30S RIBOSOMAL PROTEIN S1"/>
    <property type="match status" value="1"/>
</dbReference>
<dbReference type="AlphaFoldDB" id="A0A0S2W3K7"/>
<organism evidence="5 6">
    <name type="scientific">Intestinimonas butyriciproducens</name>
    <dbReference type="NCBI Taxonomy" id="1297617"/>
    <lineage>
        <taxon>Bacteria</taxon>
        <taxon>Bacillati</taxon>
        <taxon>Bacillota</taxon>
        <taxon>Clostridia</taxon>
        <taxon>Eubacteriales</taxon>
        <taxon>Intestinimonas</taxon>
    </lineage>
</organism>
<dbReference type="Gene3D" id="2.40.50.140">
    <property type="entry name" value="Nucleic acid-binding proteins"/>
    <property type="match status" value="2"/>
</dbReference>